<protein>
    <recommendedName>
        <fullName evidence="4">Glutamine amidotransferase domain-containing protein</fullName>
    </recommendedName>
</protein>
<sequence length="684" mass="75098">MTMDMSISFSPLLPTSLLLALTACTFCITLWGIIGRLRGIFWRGLAVLVLLLWSATPQIEHLTPHPTAEDALLIVDHSPSMAIGERNTLAQNAAQHLQNDAATLPNLTLHRIDVTGDGHNGTRLFQALQQTDIPSAHFAGALMVTDGMDHDVPTTLPERFKDSSGHTLPLHVLLTGKGEETDRRLRILSAPPFAIIGQNATIRVEVDDLGTTHNTSTSLTIHMGDAPPKTQTIQTGTPQDITFPIQRAGETLIALSTPPLDGEASTANNSDVVRIRGVRDRLRVLLVSGVPNQSERVWRRLLKADPSVDLVHFTILRSPTSDDNTPLSDLALIPFPIKELFQDKINSFDLIILDSFSNTHILPERYITNIANYVRHGGGLLITAGPEFVQTGTLQDSPLSQILPAHVPDNGLLTGAFKASLAPLGHLHPVTEGLTPNWGPWYRALHADETHGEDLMNGPNGTPLLLLDHVDQGRVALLLSDQLWLWSRNEGGGGPQAELLRRLAHWLMKEPELEENRLTAHIEGHDLFVERRSIGQPSVSSQAMVTPPNGQSFPLPMTETDHVWRGHTPMTGSGIWTIHQDGLTAFASPAQNDSLELRDLRTTAEKIGPLSRITGGTTHWLGQNIPTLSLTPTHNYDSDSNTIRLPQRMEANTETAQHKALFPDWAILPLFLLCLGLGWWREGR</sequence>
<keyword evidence="3" id="KW-1185">Reference proteome</keyword>
<keyword evidence="1" id="KW-0812">Transmembrane</keyword>
<dbReference type="EMBL" id="BAQB01000005">
    <property type="protein sequence ID" value="GBR45135.1"/>
    <property type="molecule type" value="Genomic_DNA"/>
</dbReference>
<keyword evidence="1" id="KW-1133">Transmembrane helix</keyword>
<evidence type="ECO:0000313" key="3">
    <source>
        <dbReference type="Proteomes" id="UP001062443"/>
    </source>
</evidence>
<comment type="caution">
    <text evidence="2">The sequence shown here is derived from an EMBL/GenBank/DDBJ whole genome shotgun (WGS) entry which is preliminary data.</text>
</comment>
<evidence type="ECO:0000313" key="2">
    <source>
        <dbReference type="EMBL" id="GBR45135.1"/>
    </source>
</evidence>
<dbReference type="PANTHER" id="PTHR37947:SF1">
    <property type="entry name" value="BLL2462 PROTEIN"/>
    <property type="match status" value="1"/>
</dbReference>
<evidence type="ECO:0000256" key="1">
    <source>
        <dbReference type="SAM" id="Phobius"/>
    </source>
</evidence>
<proteinExistence type="predicted"/>
<dbReference type="Gene3D" id="3.40.50.880">
    <property type="match status" value="1"/>
</dbReference>
<accession>A0ABQ0QHN9</accession>
<organism evidence="2 3">
    <name type="scientific">Neokomagataea tanensis NBRC 106556</name>
    <dbReference type="NCBI Taxonomy" id="1223519"/>
    <lineage>
        <taxon>Bacteria</taxon>
        <taxon>Pseudomonadati</taxon>
        <taxon>Pseudomonadota</taxon>
        <taxon>Alphaproteobacteria</taxon>
        <taxon>Acetobacterales</taxon>
        <taxon>Acetobacteraceae</taxon>
        <taxon>Neokomagataea</taxon>
    </lineage>
</organism>
<name>A0ABQ0QHN9_9PROT</name>
<dbReference type="InterPro" id="IPR029062">
    <property type="entry name" value="Class_I_gatase-like"/>
</dbReference>
<dbReference type="SUPFAM" id="SSF52317">
    <property type="entry name" value="Class I glutamine amidotransferase-like"/>
    <property type="match status" value="1"/>
</dbReference>
<feature type="transmembrane region" description="Helical" evidence="1">
    <location>
        <begin position="12"/>
        <end position="33"/>
    </location>
</feature>
<dbReference type="PANTHER" id="PTHR37947">
    <property type="entry name" value="BLL2462 PROTEIN"/>
    <property type="match status" value="1"/>
</dbReference>
<reference evidence="2" key="1">
    <citation type="submission" date="2013-04" db="EMBL/GenBank/DDBJ databases">
        <title>The genome sequencing project of 58 acetic acid bacteria.</title>
        <authorList>
            <person name="Okamoto-Kainuma A."/>
            <person name="Ishikawa M."/>
            <person name="Umino S."/>
            <person name="Koizumi Y."/>
            <person name="Shiwa Y."/>
            <person name="Yoshikawa H."/>
            <person name="Matsutani M."/>
            <person name="Matsushita K."/>
        </authorList>
    </citation>
    <scope>NUCLEOTIDE SEQUENCE</scope>
    <source>
        <strain evidence="2">NBRC 106556</strain>
    </source>
</reference>
<evidence type="ECO:0008006" key="4">
    <source>
        <dbReference type="Google" id="ProtNLM"/>
    </source>
</evidence>
<gene>
    <name evidence="2" type="ORF">AA106556_0663</name>
</gene>
<dbReference type="Proteomes" id="UP001062443">
    <property type="component" value="Unassembled WGS sequence"/>
</dbReference>
<keyword evidence="1" id="KW-0472">Membrane</keyword>